<evidence type="ECO:0000256" key="1">
    <source>
        <dbReference type="SAM" id="MobiDB-lite"/>
    </source>
</evidence>
<dbReference type="HOGENOM" id="CLU_414531_0_0_1"/>
<proteinExistence type="predicted"/>
<name>A0A0C3APK6_PILCF</name>
<dbReference type="EMBL" id="KN833041">
    <property type="protein sequence ID" value="KIM75848.1"/>
    <property type="molecule type" value="Genomic_DNA"/>
</dbReference>
<dbReference type="InParanoid" id="A0A0C3APK6"/>
<feature type="compositionally biased region" description="Polar residues" evidence="1">
    <location>
        <begin position="652"/>
        <end position="662"/>
    </location>
</feature>
<sequence length="662" mass="74690">MDPRIPANAYTDPYLVPSADDILHSNNDLSFNDLGFESSLFPNTQAIPQNFDFEIDTFMDKYGASSTSLPLTGTSASQSDYNVPIQSHPPNQVFTMQMNLPQTDMTWTSTPPIPKELTKMTLPAYYPQWGGIYHDILTLALAIAYATPCQLWHPDKILGNPQSRGNDIIAHPLYKIASSAVEIKIKIDSNVVEVPAHGSKSPIHILHVSKLIESEDNLSLPELITRWITWDLIQDRDEITNMTTAATLQYVFRNIDSAHSSGPSPEASRDLTDRMRYSTLPMDPDQNFGEIILPYRNTQIMNMIQYKFYIGANCIASRISDLGERSPLLRQTYPSLFAWHKEMPLQAYITVATSMKYSIRAWRKGKFSRQVIGSVVLRFCAELHKNLTGNKYMSQLLKSSGTNWFSASQIVKVCCPGHRRLGGSRIWSYGYISNIYFQDFNLNRGWNYPQFGSNRYSSVAYPDKLKPCRSLQTCSDGTFSVLDHLISKDELRPSRMSLPKPTSEQSLEDSSAPNAPQFPDHDSSESAEDLAYDIRGRTSYIQTRPLRDRGHSTDSKCESVPLDFTRLPRHVREDRDAMKHFALAASQWAHLFVVKHNAECSVRDCKQQLQMRHGQLRDATAGLCSADKALHDLWESVLNSPGDAQSRLAQPDSVSTKSNLND</sequence>
<reference evidence="3" key="2">
    <citation type="submission" date="2015-01" db="EMBL/GenBank/DDBJ databases">
        <title>Evolutionary Origins and Diversification of the Mycorrhizal Mutualists.</title>
        <authorList>
            <consortium name="DOE Joint Genome Institute"/>
            <consortium name="Mycorrhizal Genomics Consortium"/>
            <person name="Kohler A."/>
            <person name="Kuo A."/>
            <person name="Nagy L.G."/>
            <person name="Floudas D."/>
            <person name="Copeland A."/>
            <person name="Barry K.W."/>
            <person name="Cichocki N."/>
            <person name="Veneault-Fourrey C."/>
            <person name="LaButti K."/>
            <person name="Lindquist E.A."/>
            <person name="Lipzen A."/>
            <person name="Lundell T."/>
            <person name="Morin E."/>
            <person name="Murat C."/>
            <person name="Riley R."/>
            <person name="Ohm R."/>
            <person name="Sun H."/>
            <person name="Tunlid A."/>
            <person name="Henrissat B."/>
            <person name="Grigoriev I.V."/>
            <person name="Hibbett D.S."/>
            <person name="Martin F."/>
        </authorList>
    </citation>
    <scope>NUCLEOTIDE SEQUENCE [LARGE SCALE GENOMIC DNA]</scope>
    <source>
        <strain evidence="3">F 1598</strain>
    </source>
</reference>
<feature type="compositionally biased region" description="Polar residues" evidence="1">
    <location>
        <begin position="500"/>
        <end position="514"/>
    </location>
</feature>
<gene>
    <name evidence="2" type="ORF">PILCRDRAFT_91884</name>
</gene>
<evidence type="ECO:0000313" key="3">
    <source>
        <dbReference type="Proteomes" id="UP000054166"/>
    </source>
</evidence>
<feature type="region of interest" description="Disordered" evidence="1">
    <location>
        <begin position="641"/>
        <end position="662"/>
    </location>
</feature>
<feature type="region of interest" description="Disordered" evidence="1">
    <location>
        <begin position="492"/>
        <end position="527"/>
    </location>
</feature>
<protein>
    <submittedName>
        <fullName evidence="2">Uncharacterized protein</fullName>
    </submittedName>
</protein>
<evidence type="ECO:0000313" key="2">
    <source>
        <dbReference type="EMBL" id="KIM75848.1"/>
    </source>
</evidence>
<dbReference type="Proteomes" id="UP000054166">
    <property type="component" value="Unassembled WGS sequence"/>
</dbReference>
<keyword evidence="3" id="KW-1185">Reference proteome</keyword>
<organism evidence="2 3">
    <name type="scientific">Piloderma croceum (strain F 1598)</name>
    <dbReference type="NCBI Taxonomy" id="765440"/>
    <lineage>
        <taxon>Eukaryota</taxon>
        <taxon>Fungi</taxon>
        <taxon>Dikarya</taxon>
        <taxon>Basidiomycota</taxon>
        <taxon>Agaricomycotina</taxon>
        <taxon>Agaricomycetes</taxon>
        <taxon>Agaricomycetidae</taxon>
        <taxon>Atheliales</taxon>
        <taxon>Atheliaceae</taxon>
        <taxon>Piloderma</taxon>
    </lineage>
</organism>
<accession>A0A0C3APK6</accession>
<reference evidence="2 3" key="1">
    <citation type="submission" date="2014-04" db="EMBL/GenBank/DDBJ databases">
        <authorList>
            <consortium name="DOE Joint Genome Institute"/>
            <person name="Kuo A."/>
            <person name="Tarkka M."/>
            <person name="Buscot F."/>
            <person name="Kohler A."/>
            <person name="Nagy L.G."/>
            <person name="Floudas D."/>
            <person name="Copeland A."/>
            <person name="Barry K.W."/>
            <person name="Cichocki N."/>
            <person name="Veneault-Fourrey C."/>
            <person name="LaButti K."/>
            <person name="Lindquist E.A."/>
            <person name="Lipzen A."/>
            <person name="Lundell T."/>
            <person name="Morin E."/>
            <person name="Murat C."/>
            <person name="Sun H."/>
            <person name="Tunlid A."/>
            <person name="Henrissat B."/>
            <person name="Grigoriev I.V."/>
            <person name="Hibbett D.S."/>
            <person name="Martin F."/>
            <person name="Nordberg H.P."/>
            <person name="Cantor M.N."/>
            <person name="Hua S.X."/>
        </authorList>
    </citation>
    <scope>NUCLEOTIDE SEQUENCE [LARGE SCALE GENOMIC DNA]</scope>
    <source>
        <strain evidence="2 3">F 1598</strain>
    </source>
</reference>
<dbReference type="AlphaFoldDB" id="A0A0C3APK6"/>